<gene>
    <name evidence="4" type="ORF">CK203_064036</name>
</gene>
<proteinExistence type="inferred from homology"/>
<dbReference type="SUPFAM" id="SSF51197">
    <property type="entry name" value="Clavaminate synthase-like"/>
    <property type="match status" value="1"/>
</dbReference>
<evidence type="ECO:0000313" key="4">
    <source>
        <dbReference type="EMBL" id="RVW68143.1"/>
    </source>
</evidence>
<dbReference type="OrthoDB" id="415358at2759"/>
<comment type="similarity">
    <text evidence="1">Belongs to the JARID1 histone demethylase family.</text>
</comment>
<reference evidence="4 5" key="1">
    <citation type="journal article" date="2018" name="PLoS Genet.">
        <title>Population sequencing reveals clonal diversity and ancestral inbreeding in the grapevine cultivar Chardonnay.</title>
        <authorList>
            <person name="Roach M.J."/>
            <person name="Johnson D.L."/>
            <person name="Bohlmann J."/>
            <person name="van Vuuren H.J."/>
            <person name="Jones S.J."/>
            <person name="Pretorius I.S."/>
            <person name="Schmidt S.A."/>
            <person name="Borneman A.R."/>
        </authorList>
    </citation>
    <scope>NUCLEOTIDE SEQUENCE [LARGE SCALE GENOMIC DNA]</scope>
    <source>
        <strain evidence="5">cv. Chardonnay</strain>
        <tissue evidence="4">Leaf</tissue>
    </source>
</reference>
<evidence type="ECO:0000256" key="1">
    <source>
        <dbReference type="ARBA" id="ARBA00006801"/>
    </source>
</evidence>
<dbReference type="Proteomes" id="UP000288805">
    <property type="component" value="Unassembled WGS sequence"/>
</dbReference>
<dbReference type="Pfam" id="PF13621">
    <property type="entry name" value="Cupin_8"/>
    <property type="match status" value="1"/>
</dbReference>
<dbReference type="AlphaFoldDB" id="A0A438G7E6"/>
<comment type="caution">
    <text evidence="4">The sequence shown here is derived from an EMBL/GenBank/DDBJ whole genome shotgun (WGS) entry which is preliminary data.</text>
</comment>
<protein>
    <recommendedName>
        <fullName evidence="3">Cupin-like domain-containing protein</fullName>
    </recommendedName>
</protein>
<dbReference type="InterPro" id="IPR014710">
    <property type="entry name" value="RmlC-like_jellyroll"/>
</dbReference>
<evidence type="ECO:0000256" key="2">
    <source>
        <dbReference type="SAM" id="MobiDB-lite"/>
    </source>
</evidence>
<dbReference type="InterPro" id="IPR041667">
    <property type="entry name" value="Cupin_8"/>
</dbReference>
<feature type="domain" description="Cupin-like" evidence="3">
    <location>
        <begin position="25"/>
        <end position="54"/>
    </location>
</feature>
<feature type="region of interest" description="Disordered" evidence="2">
    <location>
        <begin position="1"/>
        <end position="21"/>
    </location>
</feature>
<evidence type="ECO:0000313" key="5">
    <source>
        <dbReference type="Proteomes" id="UP000288805"/>
    </source>
</evidence>
<sequence>MFGSPFMLDQTTQRNKSNKSEWDRPSMWFHHVKQTPDSSGRTIAINYWYDMQFDIKYAYFNFLQSISYPSTCNLKLAGTECEDSGSDVCACLSKYAPVADVVKMSKDGEGE</sequence>
<dbReference type="EMBL" id="QGNW01000547">
    <property type="protein sequence ID" value="RVW68143.1"/>
    <property type="molecule type" value="Genomic_DNA"/>
</dbReference>
<name>A0A438G7E6_VITVI</name>
<evidence type="ECO:0000259" key="3">
    <source>
        <dbReference type="Pfam" id="PF13621"/>
    </source>
</evidence>
<accession>A0A438G7E6</accession>
<organism evidence="4 5">
    <name type="scientific">Vitis vinifera</name>
    <name type="common">Grape</name>
    <dbReference type="NCBI Taxonomy" id="29760"/>
    <lineage>
        <taxon>Eukaryota</taxon>
        <taxon>Viridiplantae</taxon>
        <taxon>Streptophyta</taxon>
        <taxon>Embryophyta</taxon>
        <taxon>Tracheophyta</taxon>
        <taxon>Spermatophyta</taxon>
        <taxon>Magnoliopsida</taxon>
        <taxon>eudicotyledons</taxon>
        <taxon>Gunneridae</taxon>
        <taxon>Pentapetalae</taxon>
        <taxon>rosids</taxon>
        <taxon>Vitales</taxon>
        <taxon>Vitaceae</taxon>
        <taxon>Viteae</taxon>
        <taxon>Vitis</taxon>
    </lineage>
</organism>
<dbReference type="Gene3D" id="2.60.120.10">
    <property type="entry name" value="Jelly Rolls"/>
    <property type="match status" value="1"/>
</dbReference>